<sequence length="325" mass="36061">MGNNSTSSSVNQCDISTNHSVGGGPVLGGFEGFSISIFMSSLTDMMDECHVDTGRMSWFGVKLFILLMAFPANVGLMWMLLDRKRVMTPSEVLGFNVSIMDILYCLCLPLDLHATLHETSETVHRVREALFALNIFGCPLLLTFMCLERYMAAAWPVAYIKLGCWVYRMVLCSCAWVLTLAMGLMEYFFGVFTMALYLSITISVLFLVMLLCLLGIVWVLCQSGPGQGSGLNVPLKRRALKNIVAVVAPSAVAYSPVVALIPYVVVITLDPSQTISPAQCSVLNFLLVFPNFGLFIGPMFYLTRFRQLTCWTKHKQTPNSRTHVE</sequence>
<evidence type="ECO:0000313" key="1">
    <source>
        <dbReference type="EMBL" id="KAG8012978.1"/>
    </source>
</evidence>
<name>A0ACB7FG50_NIBAL</name>
<protein>
    <submittedName>
        <fullName evidence="1">Proteinase-activated receptor 3</fullName>
    </submittedName>
</protein>
<organism evidence="1 2">
    <name type="scientific">Nibea albiflora</name>
    <name type="common">Yellow drum</name>
    <name type="synonym">Corvina albiflora</name>
    <dbReference type="NCBI Taxonomy" id="240163"/>
    <lineage>
        <taxon>Eukaryota</taxon>
        <taxon>Metazoa</taxon>
        <taxon>Chordata</taxon>
        <taxon>Craniata</taxon>
        <taxon>Vertebrata</taxon>
        <taxon>Euteleostomi</taxon>
        <taxon>Actinopterygii</taxon>
        <taxon>Neopterygii</taxon>
        <taxon>Teleostei</taxon>
        <taxon>Neoteleostei</taxon>
        <taxon>Acanthomorphata</taxon>
        <taxon>Eupercaria</taxon>
        <taxon>Sciaenidae</taxon>
        <taxon>Nibea</taxon>
    </lineage>
</organism>
<proteinExistence type="predicted"/>
<keyword evidence="2" id="KW-1185">Reference proteome</keyword>
<gene>
    <name evidence="1" type="primary">F2RL2</name>
    <name evidence="1" type="ORF">GBF38_020985</name>
</gene>
<reference evidence="1" key="1">
    <citation type="submission" date="2020-04" db="EMBL/GenBank/DDBJ databases">
        <title>A chromosome-scale assembly and high-density genetic map of the yellow drum (Nibea albiflora) genome.</title>
        <authorList>
            <person name="Xu D."/>
            <person name="Zhang W."/>
            <person name="Chen R."/>
            <person name="Tan P."/>
            <person name="Wang L."/>
            <person name="Song H."/>
            <person name="Tian L."/>
            <person name="Zhu Q."/>
            <person name="Wang B."/>
        </authorList>
    </citation>
    <scope>NUCLEOTIDE SEQUENCE</scope>
    <source>
        <strain evidence="1">ZJHYS-2018</strain>
    </source>
</reference>
<dbReference type="EMBL" id="CM024800">
    <property type="protein sequence ID" value="KAG8012978.1"/>
    <property type="molecule type" value="Genomic_DNA"/>
</dbReference>
<dbReference type="Proteomes" id="UP000805704">
    <property type="component" value="Chromosome 12"/>
</dbReference>
<accession>A0ACB7FG50</accession>
<evidence type="ECO:0000313" key="2">
    <source>
        <dbReference type="Proteomes" id="UP000805704"/>
    </source>
</evidence>
<keyword evidence="1" id="KW-0675">Receptor</keyword>
<comment type="caution">
    <text evidence="1">The sequence shown here is derived from an EMBL/GenBank/DDBJ whole genome shotgun (WGS) entry which is preliminary data.</text>
</comment>